<feature type="transmembrane region" description="Helical" evidence="1">
    <location>
        <begin position="281"/>
        <end position="301"/>
    </location>
</feature>
<keyword evidence="1" id="KW-0472">Membrane</keyword>
<keyword evidence="1" id="KW-0812">Transmembrane</keyword>
<evidence type="ECO:0000313" key="2">
    <source>
        <dbReference type="EMBL" id="GAA5160738.1"/>
    </source>
</evidence>
<protein>
    <recommendedName>
        <fullName evidence="4">Glycosyltransferase RgtA/B/C/D-like domain-containing protein</fullName>
    </recommendedName>
</protein>
<feature type="transmembrane region" description="Helical" evidence="1">
    <location>
        <begin position="169"/>
        <end position="190"/>
    </location>
</feature>
<evidence type="ECO:0000313" key="3">
    <source>
        <dbReference type="Proteomes" id="UP001500547"/>
    </source>
</evidence>
<name>A0ABP9QEV6_9RHOO</name>
<keyword evidence="3" id="KW-1185">Reference proteome</keyword>
<keyword evidence="1" id="KW-1133">Transmembrane helix</keyword>
<proteinExistence type="predicted"/>
<sequence>MMRLPSPGTAAWLLLAIALLPFALCSPLPLGDYINHLARMHIIAELPTNELLKQYYEVHWAAIPNLAEDMLVPPLALLIGVERAQLLFTASIFILIVTGVRALHRQLHGKSSWWPLVVFLLLYNRQFLWGFLNYLFAVGVMLWLLTFWLKAREQLRPATAVLFAIPTTLLFFCHLHPLAAFGLCVVSIEINRWHAGQSLRTLMLALLQFVPGALLMLFASPTSGRAGDIAFGSISNKVSGLLDAFNNYNLPLDAVTGALFFGALGLGVLTGRMRIHKDLRLAVVALLVCYAIVPNVLFSSFGADRRILIATLIILVAALSTAPAIPRKYLMAVAGVALALFGVRLGVIATNWSAAQQVYERLDAGFEPITKGSRVACLVGEPLEPFLRNPPLDHFCNLAVIKRQVFTNALFAEPGKQILRTRYNEDTPFNRSESQEYRFSGNSSQVGAIKDVITRLPLDRFDWVLIYHDRYFGDPRPPELIRAWRDEAEDASLYQVRKP</sequence>
<dbReference type="RefSeq" id="WP_345531657.1">
    <property type="nucleotide sequence ID" value="NZ_BAABLD010000005.1"/>
</dbReference>
<feature type="transmembrane region" description="Helical" evidence="1">
    <location>
        <begin position="84"/>
        <end position="103"/>
    </location>
</feature>
<dbReference type="EMBL" id="BAABLD010000005">
    <property type="protein sequence ID" value="GAA5160738.1"/>
    <property type="molecule type" value="Genomic_DNA"/>
</dbReference>
<feature type="transmembrane region" description="Helical" evidence="1">
    <location>
        <begin position="332"/>
        <end position="352"/>
    </location>
</feature>
<evidence type="ECO:0000256" key="1">
    <source>
        <dbReference type="SAM" id="Phobius"/>
    </source>
</evidence>
<gene>
    <name evidence="2" type="ORF">GCM10025770_08870</name>
</gene>
<feature type="transmembrane region" description="Helical" evidence="1">
    <location>
        <begin position="202"/>
        <end position="219"/>
    </location>
</feature>
<reference evidence="3" key="1">
    <citation type="journal article" date="2019" name="Int. J. Syst. Evol. Microbiol.">
        <title>The Global Catalogue of Microorganisms (GCM) 10K type strain sequencing project: providing services to taxonomists for standard genome sequencing and annotation.</title>
        <authorList>
            <consortium name="The Broad Institute Genomics Platform"/>
            <consortium name="The Broad Institute Genome Sequencing Center for Infectious Disease"/>
            <person name="Wu L."/>
            <person name="Ma J."/>
        </authorList>
    </citation>
    <scope>NUCLEOTIDE SEQUENCE [LARGE SCALE GENOMIC DNA]</scope>
    <source>
        <strain evidence="3">JCM 18715</strain>
    </source>
</reference>
<feature type="transmembrane region" description="Helical" evidence="1">
    <location>
        <begin position="307"/>
        <end position="325"/>
    </location>
</feature>
<evidence type="ECO:0008006" key="4">
    <source>
        <dbReference type="Google" id="ProtNLM"/>
    </source>
</evidence>
<feature type="transmembrane region" description="Helical" evidence="1">
    <location>
        <begin position="127"/>
        <end position="149"/>
    </location>
</feature>
<comment type="caution">
    <text evidence="2">The sequence shown here is derived from an EMBL/GenBank/DDBJ whole genome shotgun (WGS) entry which is preliminary data.</text>
</comment>
<feature type="transmembrane region" description="Helical" evidence="1">
    <location>
        <begin position="250"/>
        <end position="269"/>
    </location>
</feature>
<organism evidence="2 3">
    <name type="scientific">Viridibacterium curvum</name>
    <dbReference type="NCBI Taxonomy" id="1101404"/>
    <lineage>
        <taxon>Bacteria</taxon>
        <taxon>Pseudomonadati</taxon>
        <taxon>Pseudomonadota</taxon>
        <taxon>Betaproteobacteria</taxon>
        <taxon>Rhodocyclales</taxon>
        <taxon>Rhodocyclaceae</taxon>
        <taxon>Viridibacterium</taxon>
    </lineage>
</organism>
<dbReference type="Proteomes" id="UP001500547">
    <property type="component" value="Unassembled WGS sequence"/>
</dbReference>
<accession>A0ABP9QEV6</accession>